<evidence type="ECO:0000313" key="1">
    <source>
        <dbReference type="EMBL" id="MBA1376657.1"/>
    </source>
</evidence>
<evidence type="ECO:0008006" key="3">
    <source>
        <dbReference type="Google" id="ProtNLM"/>
    </source>
</evidence>
<organism evidence="1 2">
    <name type="scientific">Pseudomonas brassicacearum subsp. neoaurantiaca</name>
    <dbReference type="NCBI Taxonomy" id="494916"/>
    <lineage>
        <taxon>Bacteria</taxon>
        <taxon>Pseudomonadati</taxon>
        <taxon>Pseudomonadota</taxon>
        <taxon>Gammaproteobacteria</taxon>
        <taxon>Pseudomonadales</taxon>
        <taxon>Pseudomonadaceae</taxon>
        <taxon>Pseudomonas</taxon>
    </lineage>
</organism>
<dbReference type="RefSeq" id="WP_181286614.1">
    <property type="nucleotide sequence ID" value="NZ_VDLV01000003.1"/>
</dbReference>
<dbReference type="Proteomes" id="UP000572407">
    <property type="component" value="Unassembled WGS sequence"/>
</dbReference>
<comment type="caution">
    <text evidence="1">The sequence shown here is derived from an EMBL/GenBank/DDBJ whole genome shotgun (WGS) entry which is preliminary data.</text>
</comment>
<reference evidence="1 2" key="1">
    <citation type="submission" date="2019-06" db="EMBL/GenBank/DDBJ databases">
        <title>Analysis of the biodiversity of Brassica napus bacterial endophytes for the selection of potential efficient biofertilizers for rapeseed crops.</title>
        <authorList>
            <person name="Jimenez-Gomez A."/>
            <person name="Saati-Santamaria Z."/>
            <person name="Menendez E."/>
            <person name="Rivas R."/>
            <person name="Mateos P.F."/>
            <person name="Velazquez E."/>
            <person name="Garcia-Fraile P."/>
        </authorList>
    </citation>
    <scope>NUCLEOTIDE SEQUENCE [LARGE SCALE GENOMIC DNA]</scope>
    <source>
        <strain evidence="1 2">CDVBN10</strain>
    </source>
</reference>
<sequence length="198" mass="22276">MHLIDSYLPVYQFRELHALDIPTDPPNAMAAILAHRPEDVRLFRYAIKLRELPMRLLGHSQSHRTAQSASFGLDNFTLLQRHGDAEIAYGLAGKLWKADYGQVPIADAEAFEAFNEPGNVKLAINFTCELLQPGLTRVTTQTRVQCIDADALRSFTAYWYLIRPVSGLIRRRMLKAIARRCAAGALERTSGDHTDDLI</sequence>
<proteinExistence type="predicted"/>
<name>A0A7V8UAQ6_9PSED</name>
<protein>
    <recommendedName>
        <fullName evidence="3">DUF2867 domain-containing protein</fullName>
    </recommendedName>
</protein>
<dbReference type="EMBL" id="VDLV01000003">
    <property type="protein sequence ID" value="MBA1376657.1"/>
    <property type="molecule type" value="Genomic_DNA"/>
</dbReference>
<evidence type="ECO:0000313" key="2">
    <source>
        <dbReference type="Proteomes" id="UP000572407"/>
    </source>
</evidence>
<accession>A0A7V8UAQ6</accession>
<dbReference type="AlphaFoldDB" id="A0A7V8UAQ6"/>
<gene>
    <name evidence="1" type="ORF">FHK92_02265</name>
</gene>